<feature type="domain" description="F-box" evidence="2">
    <location>
        <begin position="10"/>
        <end position="40"/>
    </location>
</feature>
<dbReference type="Proteomes" id="UP001310594">
    <property type="component" value="Unassembled WGS sequence"/>
</dbReference>
<evidence type="ECO:0000313" key="3">
    <source>
        <dbReference type="EMBL" id="KAK5694172.1"/>
    </source>
</evidence>
<dbReference type="Gene3D" id="1.20.1280.50">
    <property type="match status" value="1"/>
</dbReference>
<proteinExistence type="predicted"/>
<feature type="signal peptide" evidence="1">
    <location>
        <begin position="1"/>
        <end position="18"/>
    </location>
</feature>
<dbReference type="EMBL" id="JAVRQU010000016">
    <property type="protein sequence ID" value="KAK5694172.1"/>
    <property type="molecule type" value="Genomic_DNA"/>
</dbReference>
<dbReference type="SUPFAM" id="SSF81383">
    <property type="entry name" value="F-box domain"/>
    <property type="match status" value="1"/>
</dbReference>
<reference evidence="3" key="1">
    <citation type="submission" date="2023-08" db="EMBL/GenBank/DDBJ databases">
        <title>Black Yeasts Isolated from many extreme environments.</title>
        <authorList>
            <person name="Coleine C."/>
            <person name="Stajich J.E."/>
            <person name="Selbmann L."/>
        </authorList>
    </citation>
    <scope>NUCLEOTIDE SEQUENCE</scope>
    <source>
        <strain evidence="3">CCFEE 5810</strain>
    </source>
</reference>
<evidence type="ECO:0000313" key="4">
    <source>
        <dbReference type="Proteomes" id="UP001310594"/>
    </source>
</evidence>
<accession>A0AAN8A160</accession>
<comment type="caution">
    <text evidence="3">The sequence shown here is derived from an EMBL/GenBank/DDBJ whole genome shotgun (WGS) entry which is preliminary data.</text>
</comment>
<name>A0AAN8A160_9PEZI</name>
<evidence type="ECO:0000259" key="2">
    <source>
        <dbReference type="Pfam" id="PF00646"/>
    </source>
</evidence>
<dbReference type="Pfam" id="PF00646">
    <property type="entry name" value="F-box"/>
    <property type="match status" value="1"/>
</dbReference>
<protein>
    <recommendedName>
        <fullName evidence="2">F-box domain-containing protein</fullName>
    </recommendedName>
</protein>
<sequence length="113" mass="12461">MAANTVLMLSELLEIILLDLPTRDLLFAQKVCRTWKEVMDTTKAVQKALYLVPGAMSDVHVDAAHQHLITSTPATAINPLLVSTTLAGHSQLYLRQEVMDAAPEASCYSMYLM</sequence>
<dbReference type="InterPro" id="IPR001810">
    <property type="entry name" value="F-box_dom"/>
</dbReference>
<dbReference type="AlphaFoldDB" id="A0AAN8A160"/>
<dbReference type="InterPro" id="IPR036047">
    <property type="entry name" value="F-box-like_dom_sf"/>
</dbReference>
<gene>
    <name evidence="3" type="ORF">LTR97_009793</name>
</gene>
<keyword evidence="1" id="KW-0732">Signal</keyword>
<feature type="chain" id="PRO_5042933094" description="F-box domain-containing protein" evidence="1">
    <location>
        <begin position="19"/>
        <end position="113"/>
    </location>
</feature>
<evidence type="ECO:0000256" key="1">
    <source>
        <dbReference type="SAM" id="SignalP"/>
    </source>
</evidence>
<organism evidence="3 4">
    <name type="scientific">Elasticomyces elasticus</name>
    <dbReference type="NCBI Taxonomy" id="574655"/>
    <lineage>
        <taxon>Eukaryota</taxon>
        <taxon>Fungi</taxon>
        <taxon>Dikarya</taxon>
        <taxon>Ascomycota</taxon>
        <taxon>Pezizomycotina</taxon>
        <taxon>Dothideomycetes</taxon>
        <taxon>Dothideomycetidae</taxon>
        <taxon>Mycosphaerellales</taxon>
        <taxon>Teratosphaeriaceae</taxon>
        <taxon>Elasticomyces</taxon>
    </lineage>
</organism>